<proteinExistence type="predicted"/>
<evidence type="ECO:0000313" key="4">
    <source>
        <dbReference type="WBParaSite" id="HPLM_0001050701-mRNA-1"/>
    </source>
</evidence>
<dbReference type="AlphaFoldDB" id="A0A0N4WHW5"/>
<evidence type="ECO:0000313" key="2">
    <source>
        <dbReference type="EMBL" id="VDO40362.1"/>
    </source>
</evidence>
<keyword evidence="3" id="KW-1185">Reference proteome</keyword>
<reference evidence="4" key="1">
    <citation type="submission" date="2017-02" db="UniProtKB">
        <authorList>
            <consortium name="WormBaseParasite"/>
        </authorList>
    </citation>
    <scope>IDENTIFICATION</scope>
</reference>
<accession>A0A0N4WHW5</accession>
<dbReference type="WBParaSite" id="HPLM_0001050701-mRNA-1">
    <property type="protein sequence ID" value="HPLM_0001050701-mRNA-1"/>
    <property type="gene ID" value="HPLM_0001050701"/>
</dbReference>
<dbReference type="Proteomes" id="UP000268014">
    <property type="component" value="Unassembled WGS sequence"/>
</dbReference>
<dbReference type="OrthoDB" id="21214at2759"/>
<feature type="compositionally biased region" description="Basic and acidic residues" evidence="1">
    <location>
        <begin position="41"/>
        <end position="57"/>
    </location>
</feature>
<name>A0A0N4WHW5_HAEPC</name>
<gene>
    <name evidence="2" type="ORF">HPLM_LOCUS10499</name>
</gene>
<reference evidence="2 3" key="2">
    <citation type="submission" date="2018-11" db="EMBL/GenBank/DDBJ databases">
        <authorList>
            <consortium name="Pathogen Informatics"/>
        </authorList>
    </citation>
    <scope>NUCLEOTIDE SEQUENCE [LARGE SCALE GENOMIC DNA]</scope>
    <source>
        <strain evidence="2 3">MHpl1</strain>
    </source>
</reference>
<organism evidence="4">
    <name type="scientific">Haemonchus placei</name>
    <name type="common">Barber's pole worm</name>
    <dbReference type="NCBI Taxonomy" id="6290"/>
    <lineage>
        <taxon>Eukaryota</taxon>
        <taxon>Metazoa</taxon>
        <taxon>Ecdysozoa</taxon>
        <taxon>Nematoda</taxon>
        <taxon>Chromadorea</taxon>
        <taxon>Rhabditida</taxon>
        <taxon>Rhabditina</taxon>
        <taxon>Rhabditomorpha</taxon>
        <taxon>Strongyloidea</taxon>
        <taxon>Trichostrongylidae</taxon>
        <taxon>Haemonchus</taxon>
    </lineage>
</organism>
<sequence length="57" mass="6286">MLSTAAISTPGVRNVFAQAMTELKRKSTNGIPSDVDTGSDTDDRHNETVIEKQHERE</sequence>
<evidence type="ECO:0000313" key="3">
    <source>
        <dbReference type="Proteomes" id="UP000268014"/>
    </source>
</evidence>
<evidence type="ECO:0000256" key="1">
    <source>
        <dbReference type="SAM" id="MobiDB-lite"/>
    </source>
</evidence>
<protein>
    <submittedName>
        <fullName evidence="2 4">Uncharacterized protein</fullName>
    </submittedName>
</protein>
<feature type="region of interest" description="Disordered" evidence="1">
    <location>
        <begin position="27"/>
        <end position="57"/>
    </location>
</feature>
<dbReference type="EMBL" id="UZAF01017315">
    <property type="protein sequence ID" value="VDO40362.1"/>
    <property type="molecule type" value="Genomic_DNA"/>
</dbReference>